<evidence type="ECO:0000256" key="1">
    <source>
        <dbReference type="SAM" id="MobiDB-lite"/>
    </source>
</evidence>
<dbReference type="PANTHER" id="PTHR45985:SF3">
    <property type="entry name" value="CHITIN DEACETYLASE-LIKE 4"/>
    <property type="match status" value="1"/>
</dbReference>
<evidence type="ECO:0000313" key="3">
    <source>
        <dbReference type="Proteomes" id="UP000054845"/>
    </source>
</evidence>
<protein>
    <recommendedName>
        <fullName evidence="4">Chitin deacetylase</fullName>
    </recommendedName>
</protein>
<dbReference type="Proteomes" id="UP000054845">
    <property type="component" value="Unassembled WGS sequence"/>
</dbReference>
<proteinExistence type="predicted"/>
<evidence type="ECO:0008006" key="4">
    <source>
        <dbReference type="Google" id="ProtNLM"/>
    </source>
</evidence>
<dbReference type="InterPro" id="IPR052740">
    <property type="entry name" value="CE4"/>
</dbReference>
<dbReference type="AlphaFoldDB" id="A0A0P1BF30"/>
<feature type="compositionally biased region" description="Low complexity" evidence="1">
    <location>
        <begin position="288"/>
        <end position="299"/>
    </location>
</feature>
<dbReference type="EMBL" id="CCYA01000240">
    <property type="protein sequence ID" value="CEH14235.1"/>
    <property type="molecule type" value="Genomic_DNA"/>
</dbReference>
<name>A0A0P1BF30_9BASI</name>
<dbReference type="STRING" id="401625.A0A0P1BF30"/>
<dbReference type="InterPro" id="IPR011330">
    <property type="entry name" value="Glyco_hydro/deAcase_b/a-brl"/>
</dbReference>
<evidence type="ECO:0000313" key="2">
    <source>
        <dbReference type="EMBL" id="CEH14235.1"/>
    </source>
</evidence>
<feature type="region of interest" description="Disordered" evidence="1">
    <location>
        <begin position="280"/>
        <end position="306"/>
    </location>
</feature>
<dbReference type="PANTHER" id="PTHR45985">
    <property type="match status" value="1"/>
</dbReference>
<dbReference type="OrthoDB" id="504708at2759"/>
<organism evidence="2 3">
    <name type="scientific">Ceraceosorus bombacis</name>
    <dbReference type="NCBI Taxonomy" id="401625"/>
    <lineage>
        <taxon>Eukaryota</taxon>
        <taxon>Fungi</taxon>
        <taxon>Dikarya</taxon>
        <taxon>Basidiomycota</taxon>
        <taxon>Ustilaginomycotina</taxon>
        <taxon>Exobasidiomycetes</taxon>
        <taxon>Ceraceosorales</taxon>
        <taxon>Ceraceosoraceae</taxon>
        <taxon>Ceraceosorus</taxon>
    </lineage>
</organism>
<sequence length="342" mass="36403">MNGRKNPNGCPVKATYFAQLDYTNYSSVTNWYVAGHDVADHTVTHVAQPSDGEIRSNLIAMNALAGIPYRSMIGFRAPFLNYTKDTLVSLNKFQFTYDSSASSSVPATDPNTDAFWPYTLDHGMANDCAGDVVGICGATRLILRLAILSMRNVWMVSNSQLLAWMRNPVPASQLNTLDEFKCQAPQVNQDVICNGMPEKEATVVQNCISDTPGDSLNNSPFRTCYGCPLQRPTVDVPNPPQNNASGSLRHRIADNCDTPFWDPIAGKCLNSGFKDETRTIGQNGEGITSTGNTNTDGATTSGGGDGYSTFGGPGSGAATVGLPSFSAVLTLGLSALAAAMFA</sequence>
<dbReference type="Gene3D" id="3.20.20.370">
    <property type="entry name" value="Glycoside hydrolase/deacetylase"/>
    <property type="match status" value="1"/>
</dbReference>
<accession>A0A0P1BF30</accession>
<reference evidence="3" key="1">
    <citation type="submission" date="2014-09" db="EMBL/GenBank/DDBJ databases">
        <authorList>
            <person name="Sharma Rahul"/>
            <person name="Thines Marco"/>
        </authorList>
    </citation>
    <scope>NUCLEOTIDE SEQUENCE [LARGE SCALE GENOMIC DNA]</scope>
</reference>
<keyword evidence="3" id="KW-1185">Reference proteome</keyword>
<dbReference type="GO" id="GO:0005975">
    <property type="term" value="P:carbohydrate metabolic process"/>
    <property type="evidence" value="ECO:0007669"/>
    <property type="project" value="InterPro"/>
</dbReference>
<dbReference type="SUPFAM" id="SSF88713">
    <property type="entry name" value="Glycoside hydrolase/deacetylase"/>
    <property type="match status" value="1"/>
</dbReference>